<name>A0A0D0E1E2_9AGAM</name>
<proteinExistence type="predicted"/>
<dbReference type="Proteomes" id="UP000054538">
    <property type="component" value="Unassembled WGS sequence"/>
</dbReference>
<protein>
    <submittedName>
        <fullName evidence="1">Uncharacterized protein</fullName>
    </submittedName>
</protein>
<organism evidence="1 2">
    <name type="scientific">Paxillus rubicundulus Ve08.2h10</name>
    <dbReference type="NCBI Taxonomy" id="930991"/>
    <lineage>
        <taxon>Eukaryota</taxon>
        <taxon>Fungi</taxon>
        <taxon>Dikarya</taxon>
        <taxon>Basidiomycota</taxon>
        <taxon>Agaricomycotina</taxon>
        <taxon>Agaricomycetes</taxon>
        <taxon>Agaricomycetidae</taxon>
        <taxon>Boletales</taxon>
        <taxon>Paxilineae</taxon>
        <taxon>Paxillaceae</taxon>
        <taxon>Paxillus</taxon>
    </lineage>
</organism>
<dbReference type="HOGENOM" id="CLU_1870058_0_0_1"/>
<dbReference type="AlphaFoldDB" id="A0A0D0E1E2"/>
<dbReference type="OrthoDB" id="107110at2759"/>
<gene>
    <name evidence="1" type="ORF">PAXRUDRAFT_143625</name>
</gene>
<accession>A0A0D0E1E2</accession>
<feature type="non-terminal residue" evidence="1">
    <location>
        <position position="1"/>
    </location>
</feature>
<keyword evidence="2" id="KW-1185">Reference proteome</keyword>
<reference evidence="1 2" key="1">
    <citation type="submission" date="2014-04" db="EMBL/GenBank/DDBJ databases">
        <authorList>
            <consortium name="DOE Joint Genome Institute"/>
            <person name="Kuo A."/>
            <person name="Kohler A."/>
            <person name="Jargeat P."/>
            <person name="Nagy L.G."/>
            <person name="Floudas D."/>
            <person name="Copeland A."/>
            <person name="Barry K.W."/>
            <person name="Cichocki N."/>
            <person name="Veneault-Fourrey C."/>
            <person name="LaButti K."/>
            <person name="Lindquist E.A."/>
            <person name="Lipzen A."/>
            <person name="Lundell T."/>
            <person name="Morin E."/>
            <person name="Murat C."/>
            <person name="Sun H."/>
            <person name="Tunlid A."/>
            <person name="Henrissat B."/>
            <person name="Grigoriev I.V."/>
            <person name="Hibbett D.S."/>
            <person name="Martin F."/>
            <person name="Nordberg H.P."/>
            <person name="Cantor M.N."/>
            <person name="Hua S.X."/>
        </authorList>
    </citation>
    <scope>NUCLEOTIDE SEQUENCE [LARGE SCALE GENOMIC DNA]</scope>
    <source>
        <strain evidence="1 2">Ve08.2h10</strain>
    </source>
</reference>
<reference evidence="2" key="2">
    <citation type="submission" date="2015-01" db="EMBL/GenBank/DDBJ databases">
        <title>Evolutionary Origins and Diversification of the Mycorrhizal Mutualists.</title>
        <authorList>
            <consortium name="DOE Joint Genome Institute"/>
            <consortium name="Mycorrhizal Genomics Consortium"/>
            <person name="Kohler A."/>
            <person name="Kuo A."/>
            <person name="Nagy L.G."/>
            <person name="Floudas D."/>
            <person name="Copeland A."/>
            <person name="Barry K.W."/>
            <person name="Cichocki N."/>
            <person name="Veneault-Fourrey C."/>
            <person name="LaButti K."/>
            <person name="Lindquist E.A."/>
            <person name="Lipzen A."/>
            <person name="Lundell T."/>
            <person name="Morin E."/>
            <person name="Murat C."/>
            <person name="Riley R."/>
            <person name="Ohm R."/>
            <person name="Sun H."/>
            <person name="Tunlid A."/>
            <person name="Henrissat B."/>
            <person name="Grigoriev I.V."/>
            <person name="Hibbett D.S."/>
            <person name="Martin F."/>
        </authorList>
    </citation>
    <scope>NUCLEOTIDE SEQUENCE [LARGE SCALE GENOMIC DNA]</scope>
    <source>
        <strain evidence="2">Ve08.2h10</strain>
    </source>
</reference>
<sequence length="137" mass="15455">SLKDVFPTLEQFFHLARDKLCGVKDYDLTNNSQALAFLGQRFAPNVCIGYHHAVKHAKSSVASHLRVCIATTEDQAWFYIAYPSEPLFLSVVAANLLHRTNRSLRKIQPYSWQKWTMELSSHRPERGAGQSPALALG</sequence>
<evidence type="ECO:0000313" key="2">
    <source>
        <dbReference type="Proteomes" id="UP000054538"/>
    </source>
</evidence>
<dbReference type="InParanoid" id="A0A0D0E1E2"/>
<evidence type="ECO:0000313" key="1">
    <source>
        <dbReference type="EMBL" id="KIK94089.1"/>
    </source>
</evidence>
<dbReference type="EMBL" id="KN825130">
    <property type="protein sequence ID" value="KIK94089.1"/>
    <property type="molecule type" value="Genomic_DNA"/>
</dbReference>